<reference evidence="7 8" key="1">
    <citation type="journal article" date="2008" name="Nature">
        <title>The Phaeodactylum genome reveals the evolutionary history of diatom genomes.</title>
        <authorList>
            <person name="Bowler C."/>
            <person name="Allen A.E."/>
            <person name="Badger J.H."/>
            <person name="Grimwood J."/>
            <person name="Jabbari K."/>
            <person name="Kuo A."/>
            <person name="Maheswari U."/>
            <person name="Martens C."/>
            <person name="Maumus F."/>
            <person name="Otillar R.P."/>
            <person name="Rayko E."/>
            <person name="Salamov A."/>
            <person name="Vandepoele K."/>
            <person name="Beszteri B."/>
            <person name="Gruber A."/>
            <person name="Heijde M."/>
            <person name="Katinka M."/>
            <person name="Mock T."/>
            <person name="Valentin K."/>
            <person name="Verret F."/>
            <person name="Berges J.A."/>
            <person name="Brownlee C."/>
            <person name="Cadoret J.P."/>
            <person name="Chiovitti A."/>
            <person name="Choi C.J."/>
            <person name="Coesel S."/>
            <person name="De Martino A."/>
            <person name="Detter J.C."/>
            <person name="Durkin C."/>
            <person name="Falciatore A."/>
            <person name="Fournet J."/>
            <person name="Haruta M."/>
            <person name="Huysman M.J."/>
            <person name="Jenkins B.D."/>
            <person name="Jiroutova K."/>
            <person name="Jorgensen R.E."/>
            <person name="Joubert Y."/>
            <person name="Kaplan A."/>
            <person name="Kroger N."/>
            <person name="Kroth P.G."/>
            <person name="La Roche J."/>
            <person name="Lindquist E."/>
            <person name="Lommer M."/>
            <person name="Martin-Jezequel V."/>
            <person name="Lopez P.J."/>
            <person name="Lucas S."/>
            <person name="Mangogna M."/>
            <person name="McGinnis K."/>
            <person name="Medlin L.K."/>
            <person name="Montsant A."/>
            <person name="Oudot-Le Secq M.P."/>
            <person name="Napoli C."/>
            <person name="Obornik M."/>
            <person name="Parker M.S."/>
            <person name="Petit J.L."/>
            <person name="Porcel B.M."/>
            <person name="Poulsen N."/>
            <person name="Robison M."/>
            <person name="Rychlewski L."/>
            <person name="Rynearson T.A."/>
            <person name="Schmutz J."/>
            <person name="Shapiro H."/>
            <person name="Siaut M."/>
            <person name="Stanley M."/>
            <person name="Sussman M.R."/>
            <person name="Taylor A.R."/>
            <person name="Vardi A."/>
            <person name="von Dassow P."/>
            <person name="Vyverman W."/>
            <person name="Willis A."/>
            <person name="Wyrwicz L.S."/>
            <person name="Rokhsar D.S."/>
            <person name="Weissenbach J."/>
            <person name="Armbrust E.V."/>
            <person name="Green B.R."/>
            <person name="Van de Peer Y."/>
            <person name="Grigoriev I.V."/>
        </authorList>
    </citation>
    <scope>NUCLEOTIDE SEQUENCE [LARGE SCALE GENOMIC DNA]</scope>
    <source>
        <strain evidence="7 8">CCAP 1055/1</strain>
    </source>
</reference>
<feature type="domain" description="Small-subunit processome Utp12" evidence="6">
    <location>
        <begin position="598"/>
        <end position="699"/>
    </location>
</feature>
<dbReference type="Pfam" id="PF25172">
    <property type="entry name" value="Beta-prop_WDR3_2nd"/>
    <property type="match status" value="1"/>
</dbReference>
<dbReference type="GO" id="GO:0034388">
    <property type="term" value="C:Pwp2p-containing subcomplex of 90S preribosome"/>
    <property type="evidence" value="ECO:0007669"/>
    <property type="project" value="TreeGrafter"/>
</dbReference>
<dbReference type="InterPro" id="IPR051570">
    <property type="entry name" value="TBC1_cilium_biogenesis"/>
</dbReference>
<reference evidence="8" key="2">
    <citation type="submission" date="2008-08" db="EMBL/GenBank/DDBJ databases">
        <authorList>
            <consortium name="Diatom Consortium"/>
            <person name="Grigoriev I."/>
            <person name="Grimwood J."/>
            <person name="Kuo A."/>
            <person name="Otillar R.P."/>
            <person name="Salamov A."/>
            <person name="Detter J.C."/>
            <person name="Lindquist E."/>
            <person name="Shapiro H."/>
            <person name="Lucas S."/>
            <person name="Glavina del Rio T."/>
            <person name="Pitluck S."/>
            <person name="Rokhsar D."/>
            <person name="Bowler C."/>
        </authorList>
    </citation>
    <scope>GENOME REANNOTATION</scope>
    <source>
        <strain evidence="8">CCAP 1055/1</strain>
    </source>
</reference>
<dbReference type="InterPro" id="IPR001680">
    <property type="entry name" value="WD40_rpt"/>
</dbReference>
<keyword evidence="8" id="KW-1185">Reference proteome</keyword>
<dbReference type="AlphaFoldDB" id="B7FSU3"/>
<dbReference type="FunFam" id="2.130.10.10:FF:000157">
    <property type="entry name" value="WD repeat domain 3"/>
    <property type="match status" value="1"/>
</dbReference>
<feature type="repeat" description="WD" evidence="4">
    <location>
        <begin position="418"/>
        <end position="450"/>
    </location>
</feature>
<evidence type="ECO:0000256" key="1">
    <source>
        <dbReference type="ARBA" id="ARBA00022574"/>
    </source>
</evidence>
<sequence length="743" mass="82354">MGALVPPQNVSTSAERICCIHFHPLGKYVGVLHSSSKNIDVYLIRNLQDSSKKRQRRLRRRHEKEKRKTNDGTSKSGQKRGILDDPNSSSDEQGDGALLESSIMDPELMKASDEFEYVTTVHASQKVRGFAFLRNKEKGELARVVCVLSSNALETHMLERKKGSENVSLVLSSKVATLDMHGHPSGIRAVVLSSDDNLVCTISKSVAKIWNVTSRNVIQSVSPTILSSRKGKKLSCYGLCAAFLPGNTHIIVGTREGHLLIIDISAGDVVDSEENAHDGAIWSLDIRRPNASDTSIALATGSADKTVKFWEIESAADDEGGIPIIVLSRTIKMTDDVVAVRYSNLIERSKRMVFVSTLDCTVKVFFDDSLKLFLNLYGHKLPALAVDASDDDILLATSGADKTIKLWGLDFGDTHRTLHGHEDSITDVRFVTRTHNFFSTSKDGTVRYWDGDRFQQILVLKGHCAEVNCLALSRTGAFVLTGAMDRQVRVWERTNDIVFLDEERERALETAFEKVSSRDEGGTAGILDRRSDIDDDEGQHDEPQSEAAVKQSIMSVSGGDRIMDGLEQADTELESFRKGQESWGKRSPNPMLLGLEPAQYVLWILRSIKNSELEQSLLVLSLSHIERLFFYLTNLLRDGQGVELCSRVGIFLIKTHQNQLLASRSLATPICEVRRLTRLRLSEARDMVGYNLAALRMIARVSSNGKKSFLPDDSQSPEDIWAGLGLGSDVAAALKGRSRKRKD</sequence>
<dbReference type="OrthoDB" id="407922at2759"/>
<dbReference type="InterPro" id="IPR020472">
    <property type="entry name" value="WD40_PAC1"/>
</dbReference>
<dbReference type="GeneID" id="7197481"/>
<dbReference type="PROSITE" id="PS50082">
    <property type="entry name" value="WD_REPEATS_2"/>
    <property type="match status" value="4"/>
</dbReference>
<dbReference type="RefSeq" id="XP_002178040.1">
    <property type="nucleotide sequence ID" value="XM_002178004.1"/>
</dbReference>
<dbReference type="KEGG" id="pti:PHATRDRAFT_18258"/>
<feature type="repeat" description="WD" evidence="4">
    <location>
        <begin position="376"/>
        <end position="417"/>
    </location>
</feature>
<protein>
    <recommendedName>
        <fullName evidence="6">Small-subunit processome Utp12 domain-containing protein</fullName>
    </recommendedName>
</protein>
<dbReference type="CDD" id="cd00200">
    <property type="entry name" value="WD40"/>
    <property type="match status" value="1"/>
</dbReference>
<evidence type="ECO:0000259" key="6">
    <source>
        <dbReference type="Pfam" id="PF04003"/>
    </source>
</evidence>
<dbReference type="InterPro" id="IPR019775">
    <property type="entry name" value="WD40_repeat_CS"/>
</dbReference>
<dbReference type="Proteomes" id="UP000000759">
    <property type="component" value="Chromosome 2"/>
</dbReference>
<name>B7FSU3_PHATC</name>
<feature type="compositionally biased region" description="Basic and acidic residues" evidence="5">
    <location>
        <begin position="513"/>
        <end position="532"/>
    </location>
</feature>
<evidence type="ECO:0000256" key="5">
    <source>
        <dbReference type="SAM" id="MobiDB-lite"/>
    </source>
</evidence>
<evidence type="ECO:0000256" key="3">
    <source>
        <dbReference type="ARBA" id="ARBA00038229"/>
    </source>
</evidence>
<accession>B7FSU3</accession>
<dbReference type="InterPro" id="IPR007148">
    <property type="entry name" value="SSU_processome_Utp12"/>
</dbReference>
<feature type="repeat" description="WD" evidence="4">
    <location>
        <begin position="298"/>
        <end position="314"/>
    </location>
</feature>
<dbReference type="HOGENOM" id="CLU_005318_0_1_1"/>
<dbReference type="InterPro" id="IPR015943">
    <property type="entry name" value="WD40/YVTN_repeat-like_dom_sf"/>
</dbReference>
<dbReference type="EMBL" id="CM000606">
    <property type="protein sequence ID" value="EEC50854.1"/>
    <property type="molecule type" value="Genomic_DNA"/>
</dbReference>
<dbReference type="GO" id="GO:0030515">
    <property type="term" value="F:snoRNA binding"/>
    <property type="evidence" value="ECO:0007669"/>
    <property type="project" value="TreeGrafter"/>
</dbReference>
<evidence type="ECO:0000313" key="7">
    <source>
        <dbReference type="EMBL" id="EEC50854.1"/>
    </source>
</evidence>
<dbReference type="InterPro" id="IPR036322">
    <property type="entry name" value="WD40_repeat_dom_sf"/>
</dbReference>
<keyword evidence="2" id="KW-0677">Repeat</keyword>
<dbReference type="SUPFAM" id="SSF50978">
    <property type="entry name" value="WD40 repeat-like"/>
    <property type="match status" value="1"/>
</dbReference>
<evidence type="ECO:0000256" key="2">
    <source>
        <dbReference type="ARBA" id="ARBA00022737"/>
    </source>
</evidence>
<dbReference type="PaxDb" id="2850-Phatr18258"/>
<dbReference type="GO" id="GO:0032040">
    <property type="term" value="C:small-subunit processome"/>
    <property type="evidence" value="ECO:0007669"/>
    <property type="project" value="TreeGrafter"/>
</dbReference>
<dbReference type="eggNOG" id="KOG0306">
    <property type="taxonomic scope" value="Eukaryota"/>
</dbReference>
<organism evidence="7 8">
    <name type="scientific">Phaeodactylum tricornutum (strain CCAP 1055/1)</name>
    <dbReference type="NCBI Taxonomy" id="556484"/>
    <lineage>
        <taxon>Eukaryota</taxon>
        <taxon>Sar</taxon>
        <taxon>Stramenopiles</taxon>
        <taxon>Ochrophyta</taxon>
        <taxon>Bacillariophyta</taxon>
        <taxon>Bacillariophyceae</taxon>
        <taxon>Bacillariophycidae</taxon>
        <taxon>Naviculales</taxon>
        <taxon>Phaeodactylaceae</taxon>
        <taxon>Phaeodactylum</taxon>
    </lineage>
</organism>
<evidence type="ECO:0000313" key="8">
    <source>
        <dbReference type="Proteomes" id="UP000000759"/>
    </source>
</evidence>
<evidence type="ECO:0000256" key="4">
    <source>
        <dbReference type="PROSITE-ProRule" id="PRU00221"/>
    </source>
</evidence>
<feature type="region of interest" description="Disordered" evidence="5">
    <location>
        <begin position="513"/>
        <end position="550"/>
    </location>
</feature>
<proteinExistence type="inferred from homology"/>
<dbReference type="PROSITE" id="PS50294">
    <property type="entry name" value="WD_REPEATS_REGION"/>
    <property type="match status" value="3"/>
</dbReference>
<feature type="region of interest" description="Disordered" evidence="5">
    <location>
        <begin position="52"/>
        <end position="96"/>
    </location>
</feature>
<dbReference type="InParanoid" id="B7FSU3"/>
<dbReference type="PANTHER" id="PTHR19853:SF0">
    <property type="entry name" value="WD REPEAT-CONTAINING PROTEIN 3"/>
    <property type="match status" value="1"/>
</dbReference>
<dbReference type="Pfam" id="PF04003">
    <property type="entry name" value="Utp12"/>
    <property type="match status" value="1"/>
</dbReference>
<comment type="similarity">
    <text evidence="3">Belongs to the WD repeat WDR3/UTP12 family.</text>
</comment>
<dbReference type="GO" id="GO:0030490">
    <property type="term" value="P:maturation of SSU-rRNA"/>
    <property type="evidence" value="ECO:0007669"/>
    <property type="project" value="TreeGrafter"/>
</dbReference>
<feature type="repeat" description="WD" evidence="4">
    <location>
        <begin position="460"/>
        <end position="492"/>
    </location>
</feature>
<dbReference type="STRING" id="556484.B7FSU3"/>
<dbReference type="Gene3D" id="2.130.10.10">
    <property type="entry name" value="YVTN repeat-like/Quinoprotein amine dehydrogenase"/>
    <property type="match status" value="2"/>
</dbReference>
<keyword evidence="1 4" id="KW-0853">WD repeat</keyword>
<feature type="compositionally biased region" description="Basic residues" evidence="5">
    <location>
        <begin position="53"/>
        <end position="67"/>
    </location>
</feature>
<dbReference type="PANTHER" id="PTHR19853">
    <property type="entry name" value="WD REPEAT CONTAINING PROTEIN 3 WDR3"/>
    <property type="match status" value="1"/>
</dbReference>
<gene>
    <name evidence="7" type="ORF">PHATRDRAFT_18258</name>
</gene>
<dbReference type="PROSITE" id="PS00678">
    <property type="entry name" value="WD_REPEATS_1"/>
    <property type="match status" value="1"/>
</dbReference>
<dbReference type="PRINTS" id="PR00320">
    <property type="entry name" value="GPROTEINBRPT"/>
</dbReference>
<dbReference type="SMART" id="SM00320">
    <property type="entry name" value="WD40"/>
    <property type="match status" value="6"/>
</dbReference>